<evidence type="ECO:0000313" key="2">
    <source>
        <dbReference type="Proteomes" id="UP000231143"/>
    </source>
</evidence>
<gene>
    <name evidence="1" type="ORF">COW81_00120</name>
</gene>
<accession>A0A2H0DZ64</accession>
<reference evidence="1 2" key="1">
    <citation type="submission" date="2017-09" db="EMBL/GenBank/DDBJ databases">
        <title>Depth-based differentiation of microbial function through sediment-hosted aquifers and enrichment of novel symbionts in the deep terrestrial subsurface.</title>
        <authorList>
            <person name="Probst A.J."/>
            <person name="Ladd B."/>
            <person name="Jarett J.K."/>
            <person name="Geller-Mcgrath D.E."/>
            <person name="Sieber C.M."/>
            <person name="Emerson J.B."/>
            <person name="Anantharaman K."/>
            <person name="Thomas B.C."/>
            <person name="Malmstrom R."/>
            <person name="Stieglmeier M."/>
            <person name="Klingl A."/>
            <person name="Woyke T."/>
            <person name="Ryan C.M."/>
            <person name="Banfield J.F."/>
        </authorList>
    </citation>
    <scope>NUCLEOTIDE SEQUENCE [LARGE SCALE GENOMIC DNA]</scope>
    <source>
        <strain evidence="1">CG22_combo_CG10-13_8_21_14_all_36_13</strain>
    </source>
</reference>
<sequence length="248" mass="28271">MTEDDFNLSAPKGLKDDDINYLWLLEYIYKNNIQVVIIDTFRATAGGLKEDKAEEVRAFFQRFQILKNSGISVIFSEHRRKPNNFEGKVPKKEQLLGSQDKTANMEVLLMISKGEEDGHINVYQRKNRIGVEMKPFTVSIKDTVNDEGKEIMKFEYIGEIDGDSYKKDLAKEAILGLLESVEGLLTNEVLSALKKEGFGSKNVRIALDELVKESLVLKSKMSRQNYYSLPKEEKWLEIEGGPLISPEN</sequence>
<dbReference type="EMBL" id="PCTT01000002">
    <property type="protein sequence ID" value="PIP87467.1"/>
    <property type="molecule type" value="Genomic_DNA"/>
</dbReference>
<comment type="caution">
    <text evidence="1">The sequence shown here is derived from an EMBL/GenBank/DDBJ whole genome shotgun (WGS) entry which is preliminary data.</text>
</comment>
<organism evidence="1 2">
    <name type="scientific">Candidatus Campbellbacteria bacterium CG22_combo_CG10-13_8_21_14_all_36_13</name>
    <dbReference type="NCBI Taxonomy" id="1974529"/>
    <lineage>
        <taxon>Bacteria</taxon>
        <taxon>Candidatus Campbelliibacteriota</taxon>
    </lineage>
</organism>
<evidence type="ECO:0008006" key="3">
    <source>
        <dbReference type="Google" id="ProtNLM"/>
    </source>
</evidence>
<dbReference type="Proteomes" id="UP000231143">
    <property type="component" value="Unassembled WGS sequence"/>
</dbReference>
<dbReference type="AlphaFoldDB" id="A0A2H0DZ64"/>
<evidence type="ECO:0000313" key="1">
    <source>
        <dbReference type="EMBL" id="PIP87467.1"/>
    </source>
</evidence>
<proteinExistence type="predicted"/>
<protein>
    <recommendedName>
        <fullName evidence="3">SF4 helicase domain-containing protein</fullName>
    </recommendedName>
</protein>
<dbReference type="InterPro" id="IPR027417">
    <property type="entry name" value="P-loop_NTPase"/>
</dbReference>
<name>A0A2H0DZ64_9BACT</name>
<dbReference type="Gene3D" id="3.40.50.300">
    <property type="entry name" value="P-loop containing nucleotide triphosphate hydrolases"/>
    <property type="match status" value="1"/>
</dbReference>